<dbReference type="PANTHER" id="PTHR11434:SF0">
    <property type="entry name" value="NADH-UBIQUINONE OXIDOREDUCTASE CHAIN 4L"/>
    <property type="match status" value="1"/>
</dbReference>
<comment type="catalytic activity">
    <reaction evidence="15 16">
        <text>a ubiquinone + NADH + 5 H(+)(in) = a ubiquinol + NAD(+) + 4 H(+)(out)</text>
        <dbReference type="Rhea" id="RHEA:29091"/>
        <dbReference type="Rhea" id="RHEA-COMP:9565"/>
        <dbReference type="Rhea" id="RHEA-COMP:9566"/>
        <dbReference type="ChEBI" id="CHEBI:15378"/>
        <dbReference type="ChEBI" id="CHEBI:16389"/>
        <dbReference type="ChEBI" id="CHEBI:17976"/>
        <dbReference type="ChEBI" id="CHEBI:57540"/>
        <dbReference type="ChEBI" id="CHEBI:57945"/>
        <dbReference type="EC" id="7.1.1.2"/>
    </reaction>
</comment>
<evidence type="ECO:0000256" key="4">
    <source>
        <dbReference type="ARBA" id="ARBA00016612"/>
    </source>
</evidence>
<comment type="function">
    <text evidence="16">Core subunit of the mitochondrial membrane respiratory chain NADH dehydrogenase (Complex I) which catalyzes electron transfer from NADH through the respiratory chain, using ubiquinone as an electron acceptor.</text>
</comment>
<dbReference type="InterPro" id="IPR001133">
    <property type="entry name" value="NADH_UbQ_OxRdtase_chain4L/K"/>
</dbReference>
<feature type="transmembrane region" description="Helical" evidence="16">
    <location>
        <begin position="6"/>
        <end position="24"/>
    </location>
</feature>
<feature type="transmembrane region" description="Helical" evidence="16">
    <location>
        <begin position="61"/>
        <end position="83"/>
    </location>
</feature>
<evidence type="ECO:0000256" key="5">
    <source>
        <dbReference type="ARBA" id="ARBA00022448"/>
    </source>
</evidence>
<evidence type="ECO:0000256" key="3">
    <source>
        <dbReference type="ARBA" id="ARBA00012944"/>
    </source>
</evidence>
<keyword evidence="13 16" id="KW-0496">Mitochondrion</keyword>
<keyword evidence="10 16" id="KW-1133">Transmembrane helix</keyword>
<keyword evidence="11 16" id="KW-0520">NAD</keyword>
<geneLocation type="mitochondrion" evidence="17"/>
<dbReference type="PANTHER" id="PTHR11434">
    <property type="entry name" value="NADH-UBIQUINONE OXIDOREDUCTASE SUBUNIT ND4L"/>
    <property type="match status" value="1"/>
</dbReference>
<accession>A0A7G8ZFG3</accession>
<name>A0A7G8ZFG3_TACGI</name>
<evidence type="ECO:0000256" key="8">
    <source>
        <dbReference type="ARBA" id="ARBA00022967"/>
    </source>
</evidence>
<evidence type="ECO:0000313" key="18">
    <source>
        <dbReference type="EMBL" id="QSD57214.1"/>
    </source>
</evidence>
<dbReference type="EMBL" id="MW446184">
    <property type="protein sequence ID" value="QSD57214.1"/>
    <property type="molecule type" value="Genomic_DNA"/>
</dbReference>
<evidence type="ECO:0000256" key="1">
    <source>
        <dbReference type="ARBA" id="ARBA00004225"/>
    </source>
</evidence>
<dbReference type="GO" id="GO:0030964">
    <property type="term" value="C:NADH dehydrogenase complex"/>
    <property type="evidence" value="ECO:0007669"/>
    <property type="project" value="TreeGrafter"/>
</dbReference>
<reference evidence="18" key="2">
    <citation type="submission" date="2021-01" db="EMBL/GenBank/DDBJ databases">
        <title>Mitochondrial DNA sequence of the horseshoe crab Tachypleus gigas.</title>
        <authorList>
            <person name="Sarmiento M.E."/>
            <person name="Chin K.L."/>
            <person name="Lau N.S."/>
            <person name="Ismail A."/>
            <person name="Norazmi M.N."/>
            <person name="Acosta A."/>
            <person name="Ismail N."/>
            <person name="Yaacob N.S."/>
        </authorList>
    </citation>
    <scope>NUCLEOTIDE SEQUENCE</scope>
</reference>
<dbReference type="GO" id="GO:0042773">
    <property type="term" value="P:ATP synthesis coupled electron transport"/>
    <property type="evidence" value="ECO:0007669"/>
    <property type="project" value="UniProtKB-UniRule"/>
</dbReference>
<proteinExistence type="inferred from homology"/>
<dbReference type="GeneID" id="62619274"/>
<evidence type="ECO:0000256" key="7">
    <source>
        <dbReference type="ARBA" id="ARBA00022692"/>
    </source>
</evidence>
<dbReference type="GO" id="GO:0016651">
    <property type="term" value="F:oxidoreductase activity, acting on NAD(P)H"/>
    <property type="evidence" value="ECO:0007669"/>
    <property type="project" value="InterPro"/>
</dbReference>
<evidence type="ECO:0000256" key="10">
    <source>
        <dbReference type="ARBA" id="ARBA00022989"/>
    </source>
</evidence>
<dbReference type="GO" id="GO:0008137">
    <property type="term" value="F:NADH dehydrogenase (ubiquinone) activity"/>
    <property type="evidence" value="ECO:0007669"/>
    <property type="project" value="UniProtKB-EC"/>
</dbReference>
<dbReference type="GO" id="GO:0005743">
    <property type="term" value="C:mitochondrial inner membrane"/>
    <property type="evidence" value="ECO:0007669"/>
    <property type="project" value="UniProtKB-SubCell"/>
</dbReference>
<protein>
    <recommendedName>
        <fullName evidence="4 16">NADH-ubiquinone oxidoreductase chain 4L</fullName>
        <ecNumber evidence="3 16">7.1.1.2</ecNumber>
    </recommendedName>
</protein>
<keyword evidence="7 16" id="KW-0812">Transmembrane</keyword>
<dbReference type="CTD" id="4539"/>
<evidence type="ECO:0000256" key="16">
    <source>
        <dbReference type="RuleBase" id="RU004419"/>
    </source>
</evidence>
<comment type="similarity">
    <text evidence="2 16">Belongs to the complex I subunit 4L family.</text>
</comment>
<evidence type="ECO:0000256" key="9">
    <source>
        <dbReference type="ARBA" id="ARBA00022982"/>
    </source>
</evidence>
<keyword evidence="14 16" id="KW-0472">Membrane</keyword>
<dbReference type="Pfam" id="PF00420">
    <property type="entry name" value="Oxidored_q2"/>
    <property type="match status" value="1"/>
</dbReference>
<feature type="transmembrane region" description="Helical" evidence="16">
    <location>
        <begin position="36"/>
        <end position="55"/>
    </location>
</feature>
<keyword evidence="5 16" id="KW-0813">Transport</keyword>
<evidence type="ECO:0000256" key="15">
    <source>
        <dbReference type="ARBA" id="ARBA00049551"/>
    </source>
</evidence>
<dbReference type="EC" id="7.1.1.2" evidence="3 16"/>
<dbReference type="EMBL" id="MT241669">
    <property type="protein sequence ID" value="QNL17498.1"/>
    <property type="molecule type" value="Genomic_DNA"/>
</dbReference>
<keyword evidence="8 16" id="KW-1278">Translocase</keyword>
<evidence type="ECO:0000256" key="6">
    <source>
        <dbReference type="ARBA" id="ARBA00022660"/>
    </source>
</evidence>
<dbReference type="Gene3D" id="1.10.287.3510">
    <property type="match status" value="1"/>
</dbReference>
<evidence type="ECO:0000256" key="11">
    <source>
        <dbReference type="ARBA" id="ARBA00023027"/>
    </source>
</evidence>
<evidence type="ECO:0000256" key="13">
    <source>
        <dbReference type="ARBA" id="ARBA00023128"/>
    </source>
</evidence>
<keyword evidence="9 16" id="KW-0249">Electron transport</keyword>
<comment type="subcellular location">
    <subcellularLocation>
        <location evidence="16">Mitochondrion inner membrane</location>
        <topology evidence="16">Multi-pass membrane protein</topology>
    </subcellularLocation>
    <subcellularLocation>
        <location evidence="1">Mitochondrion membrane</location>
        <topology evidence="1">Multi-pass membrane protein</topology>
    </subcellularLocation>
</comment>
<keyword evidence="6 16" id="KW-0679">Respiratory chain</keyword>
<dbReference type="InterPro" id="IPR039428">
    <property type="entry name" value="NUOK/Mnh_C1-like"/>
</dbReference>
<keyword evidence="16" id="KW-0999">Mitochondrion inner membrane</keyword>
<sequence length="99" mass="11350">MMESFNMMMLGMIIFFLGFMSFLVNRKHLLSMLLSLELMMLGSFLMLVFLISGSFGEESFLLYFLTMVVCESSLGLGILVLIVRSHGNDYFFSMKLLEC</sequence>
<evidence type="ECO:0000256" key="14">
    <source>
        <dbReference type="ARBA" id="ARBA00023136"/>
    </source>
</evidence>
<evidence type="ECO:0000256" key="12">
    <source>
        <dbReference type="ARBA" id="ARBA00023075"/>
    </source>
</evidence>
<gene>
    <name evidence="17" type="primary">ND4L</name>
</gene>
<organism evidence="17">
    <name type="scientific">Tachypleus gigas</name>
    <name type="common">Southeast Asian horseshoe crab</name>
    <dbReference type="NCBI Taxonomy" id="6852"/>
    <lineage>
        <taxon>Eukaryota</taxon>
        <taxon>Metazoa</taxon>
        <taxon>Ecdysozoa</taxon>
        <taxon>Arthropoda</taxon>
        <taxon>Chelicerata</taxon>
        <taxon>Merostomata</taxon>
        <taxon>Xiphosura</taxon>
        <taxon>Limulidae</taxon>
        <taxon>Tachypleus</taxon>
    </lineage>
</organism>
<dbReference type="RefSeq" id="YP_009987876.1">
    <property type="nucleotide sequence ID" value="NC_052701.1"/>
</dbReference>
<dbReference type="AlphaFoldDB" id="A0A7G8ZFG3"/>
<evidence type="ECO:0000256" key="2">
    <source>
        <dbReference type="ARBA" id="ARBA00010519"/>
    </source>
</evidence>
<keyword evidence="12 16" id="KW-0830">Ubiquinone</keyword>
<evidence type="ECO:0000313" key="17">
    <source>
        <dbReference type="EMBL" id="QNL17498.1"/>
    </source>
</evidence>
<reference evidence="17" key="1">
    <citation type="journal article" date="2020" name="Mol. Ecol. Resour.">
        <title>Chromosome-level genome assembly of the coastal horseshoe crab (Tachypleus gigas).</title>
        <authorList>
            <person name="Shingate P."/>
            <person name="Ravi V."/>
            <person name="Prasad A."/>
            <person name="Tay B.H."/>
            <person name="Venkatesh B."/>
        </authorList>
    </citation>
    <scope>NUCLEOTIDE SEQUENCE</scope>
</reference>